<feature type="domain" description="RWP-RK" evidence="6">
    <location>
        <begin position="4"/>
        <end position="89"/>
    </location>
</feature>
<evidence type="ECO:0000313" key="7">
    <source>
        <dbReference type="EMBL" id="EEH58269.1"/>
    </source>
</evidence>
<evidence type="ECO:0000256" key="1">
    <source>
        <dbReference type="ARBA" id="ARBA00023015"/>
    </source>
</evidence>
<dbReference type="InterPro" id="IPR000270">
    <property type="entry name" value="PB1_dom"/>
</dbReference>
<dbReference type="SMART" id="SM00666">
    <property type="entry name" value="PB1"/>
    <property type="match status" value="1"/>
</dbReference>
<dbReference type="EMBL" id="GG663738">
    <property type="protein sequence ID" value="EEH58269.1"/>
    <property type="molecule type" value="Genomic_DNA"/>
</dbReference>
<dbReference type="RefSeq" id="XP_003058318.1">
    <property type="nucleotide sequence ID" value="XM_003058272.1"/>
</dbReference>
<feature type="compositionally biased region" description="Basic and acidic residues" evidence="5">
    <location>
        <begin position="149"/>
        <end position="169"/>
    </location>
</feature>
<reference evidence="7 8" key="1">
    <citation type="journal article" date="2009" name="Science">
        <title>Green evolution and dynamic adaptations revealed by genomes of the marine picoeukaryotes Micromonas.</title>
        <authorList>
            <person name="Worden A.Z."/>
            <person name="Lee J.H."/>
            <person name="Mock T."/>
            <person name="Rouze P."/>
            <person name="Simmons M.P."/>
            <person name="Aerts A.L."/>
            <person name="Allen A.E."/>
            <person name="Cuvelier M.L."/>
            <person name="Derelle E."/>
            <person name="Everett M.V."/>
            <person name="Foulon E."/>
            <person name="Grimwood J."/>
            <person name="Gundlach H."/>
            <person name="Henrissat B."/>
            <person name="Napoli C."/>
            <person name="McDonald S.M."/>
            <person name="Parker M.S."/>
            <person name="Rombauts S."/>
            <person name="Salamov A."/>
            <person name="Von Dassow P."/>
            <person name="Badger J.H."/>
            <person name="Coutinho P.M."/>
            <person name="Demir E."/>
            <person name="Dubchak I."/>
            <person name="Gentemann C."/>
            <person name="Eikrem W."/>
            <person name="Gready J.E."/>
            <person name="John U."/>
            <person name="Lanier W."/>
            <person name="Lindquist E.A."/>
            <person name="Lucas S."/>
            <person name="Mayer K.F."/>
            <person name="Moreau H."/>
            <person name="Not F."/>
            <person name="Otillar R."/>
            <person name="Panaud O."/>
            <person name="Pangilinan J."/>
            <person name="Paulsen I."/>
            <person name="Piegu B."/>
            <person name="Poliakov A."/>
            <person name="Robbens S."/>
            <person name="Schmutz J."/>
            <person name="Toulza E."/>
            <person name="Wyss T."/>
            <person name="Zelensky A."/>
            <person name="Zhou K."/>
            <person name="Armbrust E.V."/>
            <person name="Bhattacharya D."/>
            <person name="Goodenough U.W."/>
            <person name="Van de Peer Y."/>
            <person name="Grigoriev I.V."/>
        </authorList>
    </citation>
    <scope>NUCLEOTIDE SEQUENCE [LARGE SCALE GENOMIC DNA]</scope>
    <source>
        <strain evidence="7 8">CCMP1545</strain>
    </source>
</reference>
<dbReference type="GO" id="GO:0003700">
    <property type="term" value="F:DNA-binding transcription factor activity"/>
    <property type="evidence" value="ECO:0007669"/>
    <property type="project" value="InterPro"/>
</dbReference>
<dbReference type="Proteomes" id="UP000001876">
    <property type="component" value="Unassembled WGS sequence"/>
</dbReference>
<dbReference type="Pfam" id="PF02042">
    <property type="entry name" value="RWP-RK"/>
    <property type="match status" value="1"/>
</dbReference>
<organism evidence="8">
    <name type="scientific">Micromonas pusilla (strain CCMP1545)</name>
    <name type="common">Picoplanktonic green alga</name>
    <dbReference type="NCBI Taxonomy" id="564608"/>
    <lineage>
        <taxon>Eukaryota</taxon>
        <taxon>Viridiplantae</taxon>
        <taxon>Chlorophyta</taxon>
        <taxon>Mamiellophyceae</taxon>
        <taxon>Mamiellales</taxon>
        <taxon>Mamiellaceae</taxon>
        <taxon>Micromonas</taxon>
    </lineage>
</organism>
<feature type="compositionally biased region" description="Basic and acidic residues" evidence="5">
    <location>
        <begin position="119"/>
        <end position="135"/>
    </location>
</feature>
<keyword evidence="3" id="KW-0804">Transcription</keyword>
<name>C1MRJ6_MICPC</name>
<feature type="compositionally biased region" description="Low complexity" evidence="5">
    <location>
        <begin position="171"/>
        <end position="180"/>
    </location>
</feature>
<dbReference type="KEGG" id="mpp:MICPUCDRAFT_39559"/>
<keyword evidence="1" id="KW-0805">Transcription regulation</keyword>
<dbReference type="PANTHER" id="PTHR32002:SF41">
    <property type="entry name" value="PROTEIN NLP8"/>
    <property type="match status" value="1"/>
</dbReference>
<dbReference type="Gene3D" id="3.10.20.90">
    <property type="entry name" value="Phosphatidylinositol 3-kinase Catalytic Subunit, Chain A, domain 1"/>
    <property type="match status" value="1"/>
</dbReference>
<keyword evidence="8" id="KW-1185">Reference proteome</keyword>
<keyword evidence="2" id="KW-0238">DNA-binding</keyword>
<evidence type="ECO:0000313" key="8">
    <source>
        <dbReference type="Proteomes" id="UP000001876"/>
    </source>
</evidence>
<dbReference type="AlphaFoldDB" id="C1MRJ6"/>
<evidence type="ECO:0000256" key="4">
    <source>
        <dbReference type="ARBA" id="ARBA00023242"/>
    </source>
</evidence>
<sequence length="409" mass="43729">MPADPNLPGREDNTMSPPPSGITLQMLERHFDKNLKDAARDLGVGMTTLKRTCRHFGIAKWPRRTLKCKREKLQEALETLRSEGAATASPDGRVGVTIDGAFHGVNVCARGFAMIPGRPLDRTPEDDPSARDSTRKWIRVGATSPRAEVAVRRERERERDDERQYDRSRLGPSADGAAPAPAFAGFKRTRMSDTQFAGVDAWGAPSHPKAKVGGDEGGRASSFAHLSRPAALAATGGVSFANLPDDSDEETLSADEMRRGAAPDASPRASHVHLKLDGDRGAAAAGGGGAFAFASTPGDARRRGRVRGLGGSWASAAFAVGAHETTFTVKASVGRDVVRFTLPPSATTFEDVASRIEDSLDDGKRVLRFKYADESDETCVLAGDADLDECRAAHALAGKSTMRLHCELR</sequence>
<evidence type="ECO:0000259" key="6">
    <source>
        <dbReference type="PROSITE" id="PS51519"/>
    </source>
</evidence>
<gene>
    <name evidence="7" type="ORF">MICPUCDRAFT_39559</name>
</gene>
<dbReference type="PROSITE" id="PS51519">
    <property type="entry name" value="RWP_RK"/>
    <property type="match status" value="1"/>
</dbReference>
<feature type="region of interest" description="Disordered" evidence="5">
    <location>
        <begin position="199"/>
        <end position="219"/>
    </location>
</feature>
<keyword evidence="4" id="KW-0539">Nucleus</keyword>
<dbReference type="STRING" id="564608.C1MRJ6"/>
<dbReference type="GO" id="GO:0003677">
    <property type="term" value="F:DNA binding"/>
    <property type="evidence" value="ECO:0007669"/>
    <property type="project" value="UniProtKB-KW"/>
</dbReference>
<feature type="region of interest" description="Disordered" evidence="5">
    <location>
        <begin position="1"/>
        <end position="20"/>
    </location>
</feature>
<evidence type="ECO:0000256" key="5">
    <source>
        <dbReference type="SAM" id="MobiDB-lite"/>
    </source>
</evidence>
<dbReference type="Pfam" id="PF00564">
    <property type="entry name" value="PB1"/>
    <property type="match status" value="1"/>
</dbReference>
<proteinExistence type="predicted"/>
<evidence type="ECO:0000256" key="3">
    <source>
        <dbReference type="ARBA" id="ARBA00023163"/>
    </source>
</evidence>
<protein>
    <submittedName>
        <fullName evidence="7">Nit2-like protein 3</fullName>
    </submittedName>
</protein>
<evidence type="ECO:0000256" key="2">
    <source>
        <dbReference type="ARBA" id="ARBA00023125"/>
    </source>
</evidence>
<feature type="region of interest" description="Disordered" evidence="5">
    <location>
        <begin position="118"/>
        <end position="180"/>
    </location>
</feature>
<accession>C1MRJ6</accession>
<feature type="region of interest" description="Disordered" evidence="5">
    <location>
        <begin position="238"/>
        <end position="271"/>
    </location>
</feature>
<dbReference type="OrthoDB" id="6270329at2759"/>
<dbReference type="PANTHER" id="PTHR32002">
    <property type="entry name" value="PROTEIN NLP8"/>
    <property type="match status" value="1"/>
</dbReference>
<dbReference type="CDD" id="cd05992">
    <property type="entry name" value="PB1"/>
    <property type="match status" value="1"/>
</dbReference>
<dbReference type="InterPro" id="IPR003035">
    <property type="entry name" value="RWP-RK_dom"/>
</dbReference>
<dbReference type="SUPFAM" id="SSF54277">
    <property type="entry name" value="CAD &amp; PB1 domains"/>
    <property type="match status" value="1"/>
</dbReference>
<dbReference type="InterPro" id="IPR045012">
    <property type="entry name" value="NLP"/>
</dbReference>
<dbReference type="GeneID" id="9683378"/>